<gene>
    <name evidence="2" type="ORF">SAMN02982931_03856</name>
</gene>
<sequence>MPHKQFQERAKSVAVFLRSLQSLENNYRQPGRSFYSATSAITASRASAFIMIYNCVEFATRTAIISLRVDILSNAKDFGAVREYWQQEIVRAHFHHRLTQGTNHIEFLNDVTRFMPGSLDWRGLEESTPFPGNVDHDAILKLIRRIEYKWTPPRSCLGGSDLQLVRKMRNDLAHGHETFESVGARYTTQDIIDKFNRIKIFMNSFIKRIDRYRTKQLYLR</sequence>
<name>A0A1G6DVR6_9HYPH</name>
<accession>A0A1G6DVR6</accession>
<dbReference type="Proteomes" id="UP000199071">
    <property type="component" value="Unassembled WGS sequence"/>
</dbReference>
<dbReference type="EMBL" id="FMXQ01000008">
    <property type="protein sequence ID" value="SDB49284.1"/>
    <property type="molecule type" value="Genomic_DNA"/>
</dbReference>
<evidence type="ECO:0000259" key="1">
    <source>
        <dbReference type="Pfam" id="PF18737"/>
    </source>
</evidence>
<feature type="domain" description="MAE-28990/MAE-18760-like HEPN" evidence="1">
    <location>
        <begin position="5"/>
        <end position="218"/>
    </location>
</feature>
<proteinExistence type="predicted"/>
<protein>
    <recommendedName>
        <fullName evidence="1">MAE-28990/MAE-18760-like HEPN domain-containing protein</fullName>
    </recommendedName>
</protein>
<dbReference type="RefSeq" id="WP_175478533.1">
    <property type="nucleotide sequence ID" value="NZ_FMXQ01000008.1"/>
</dbReference>
<evidence type="ECO:0000313" key="3">
    <source>
        <dbReference type="Proteomes" id="UP000199071"/>
    </source>
</evidence>
<dbReference type="AlphaFoldDB" id="A0A1G6DVR6"/>
<evidence type="ECO:0000313" key="2">
    <source>
        <dbReference type="EMBL" id="SDB49284.1"/>
    </source>
</evidence>
<dbReference type="InterPro" id="IPR040788">
    <property type="entry name" value="HEPN_MAE_28990"/>
</dbReference>
<dbReference type="Pfam" id="PF18737">
    <property type="entry name" value="HEPN_MAE_28990"/>
    <property type="match status" value="1"/>
</dbReference>
<organism evidence="2 3">
    <name type="scientific">Bauldia litoralis</name>
    <dbReference type="NCBI Taxonomy" id="665467"/>
    <lineage>
        <taxon>Bacteria</taxon>
        <taxon>Pseudomonadati</taxon>
        <taxon>Pseudomonadota</taxon>
        <taxon>Alphaproteobacteria</taxon>
        <taxon>Hyphomicrobiales</taxon>
        <taxon>Kaistiaceae</taxon>
        <taxon>Bauldia</taxon>
    </lineage>
</organism>
<keyword evidence="3" id="KW-1185">Reference proteome</keyword>
<reference evidence="2 3" key="1">
    <citation type="submission" date="2016-10" db="EMBL/GenBank/DDBJ databases">
        <authorList>
            <person name="de Groot N.N."/>
        </authorList>
    </citation>
    <scope>NUCLEOTIDE SEQUENCE [LARGE SCALE GENOMIC DNA]</scope>
    <source>
        <strain evidence="2 3">ATCC 35022</strain>
    </source>
</reference>